<evidence type="ECO:0000313" key="2">
    <source>
        <dbReference type="Proteomes" id="UP001370348"/>
    </source>
</evidence>
<protein>
    <submittedName>
        <fullName evidence="1">Uncharacterized protein</fullName>
    </submittedName>
</protein>
<dbReference type="Proteomes" id="UP001370348">
    <property type="component" value="Chromosome"/>
</dbReference>
<keyword evidence="2" id="KW-1185">Reference proteome</keyword>
<reference evidence="1 2" key="1">
    <citation type="submission" date="2021-12" db="EMBL/GenBank/DDBJ databases">
        <title>Discovery of the Pendulisporaceae a myxobacterial family with distinct sporulation behavior and unique specialized metabolism.</title>
        <authorList>
            <person name="Garcia R."/>
            <person name="Popoff A."/>
            <person name="Bader C.D."/>
            <person name="Loehr J."/>
            <person name="Walesch S."/>
            <person name="Walt C."/>
            <person name="Boldt J."/>
            <person name="Bunk B."/>
            <person name="Haeckl F.J.F.P.J."/>
            <person name="Gunesch A.P."/>
            <person name="Birkelbach J."/>
            <person name="Nuebel U."/>
            <person name="Pietschmann T."/>
            <person name="Bach T."/>
            <person name="Mueller R."/>
        </authorList>
    </citation>
    <scope>NUCLEOTIDE SEQUENCE [LARGE SCALE GENOMIC DNA]</scope>
    <source>
        <strain evidence="1 2">MSr11954</strain>
    </source>
</reference>
<dbReference type="EMBL" id="CP089984">
    <property type="protein sequence ID" value="WXB11969.1"/>
    <property type="molecule type" value="Genomic_DNA"/>
</dbReference>
<dbReference type="RefSeq" id="WP_394821586.1">
    <property type="nucleotide sequence ID" value="NZ_CP089984.1"/>
</dbReference>
<sequence length="514" mass="55846">MPGPAGVTAVAPRKCYYAAIDGTKAKDSAVFGALLEKHRGWRNLLKDFLAVAKGDPRRLDDPRHPFLPICLYDEGGTQVAVVSPVGRDALGTDPFWATYPGRNPKTGAPDPVGHRAWSTRAPTVGRHTAAEESALYMSQFMLRPQVEIVLPGAAGAQMVAQLPEGKPTPGSTVFAADLLYVSSHGWLGGFAGGDHMSEWAAASPPDAQGTFPASIYFSVGKYADAGEGFSGPKWIILAQCSTVNSATWPLWARVLARSNPHVRGILAYEETAPPPEAAAGIARTFFDNLDRKQSFLDAWKGANRGRHWAAIVHQDAREDRLDGWGAFAPLADVATTATVSNYRGYIANSPNGERIFDAPPPFELVMEVWTDKTSGFLRVTSANLGGLTEYCSNGACRLTIRAPRGERIQKTTVRWIHIRPSHAYQPSVDELFVSVTSPVPDATIRIGKGSKEVEALAVAANQSEMTLDFLAPARVSNKQLHAHHSYLWPHVELETNARTSTYDFKTVGLLFFER</sequence>
<name>A0ABZ2LQT9_9BACT</name>
<proteinExistence type="predicted"/>
<accession>A0ABZ2LQT9</accession>
<evidence type="ECO:0000313" key="1">
    <source>
        <dbReference type="EMBL" id="WXB11969.1"/>
    </source>
</evidence>
<organism evidence="1 2">
    <name type="scientific">Pendulispora albinea</name>
    <dbReference type="NCBI Taxonomy" id="2741071"/>
    <lineage>
        <taxon>Bacteria</taxon>
        <taxon>Pseudomonadati</taxon>
        <taxon>Myxococcota</taxon>
        <taxon>Myxococcia</taxon>
        <taxon>Myxococcales</taxon>
        <taxon>Sorangiineae</taxon>
        <taxon>Pendulisporaceae</taxon>
        <taxon>Pendulispora</taxon>
    </lineage>
</organism>
<gene>
    <name evidence="1" type="ORF">LZC94_29450</name>
</gene>